<accession>A0ABQ5YQZ9</accession>
<dbReference type="PANTHER" id="PTHR30563:SF0">
    <property type="entry name" value="DNA RECOMBINATION PROTEIN RMUC"/>
    <property type="match status" value="1"/>
</dbReference>
<evidence type="ECO:0000313" key="7">
    <source>
        <dbReference type="EMBL" id="GLR25867.1"/>
    </source>
</evidence>
<keyword evidence="6" id="KW-1133">Transmembrane helix</keyword>
<evidence type="ECO:0000256" key="5">
    <source>
        <dbReference type="SAM" id="Coils"/>
    </source>
</evidence>
<evidence type="ECO:0000256" key="6">
    <source>
        <dbReference type="SAM" id="Phobius"/>
    </source>
</evidence>
<organism evidence="7 8">
    <name type="scientific">Limnobacter litoralis</name>
    <dbReference type="NCBI Taxonomy" id="481366"/>
    <lineage>
        <taxon>Bacteria</taxon>
        <taxon>Pseudomonadati</taxon>
        <taxon>Pseudomonadota</taxon>
        <taxon>Betaproteobacteria</taxon>
        <taxon>Burkholderiales</taxon>
        <taxon>Burkholderiaceae</taxon>
        <taxon>Limnobacter</taxon>
    </lineage>
</organism>
<comment type="similarity">
    <text evidence="2">Belongs to the RmuC family.</text>
</comment>
<evidence type="ECO:0000313" key="8">
    <source>
        <dbReference type="Proteomes" id="UP001156664"/>
    </source>
</evidence>
<dbReference type="PANTHER" id="PTHR30563">
    <property type="entry name" value="DNA RECOMBINATION PROTEIN RMUC"/>
    <property type="match status" value="1"/>
</dbReference>
<feature type="transmembrane region" description="Helical" evidence="6">
    <location>
        <begin position="6"/>
        <end position="26"/>
    </location>
</feature>
<evidence type="ECO:0000256" key="4">
    <source>
        <dbReference type="ARBA" id="ARBA00023172"/>
    </source>
</evidence>
<keyword evidence="6" id="KW-0812">Transmembrane</keyword>
<sequence length="457" mass="50966">MNDMGMWPLLLTVLNLIVLLVLFVWLGRKLTAPQDTLWKLSLEQTLEGLSKTVAQQSFALDETQKQIRLLGNDIEQRQAGQVQSIQTQFAQARAEGQQTQAHFQQQVLGQLTQFSDTLHRTNTLIQEQLREIRTSVEKKLTELQADNAGKLEEMRKTVDEKLHATLEQRLGESFKQVSDRLEAVYKGLGEMQTLAAGVGDLKRVLTNVKTRGTWGEVQLQALLEQMLTPSQYGQNVKTVPGSNAIVEFAVRLPGRTDGDAPVWLPIDSKFPKEQYERLMEAFDRADPEAVTVESKALEMAVRNEAKTISDKYLAPPHTTDFGIMFLPTEGLYAEVVKRPGLVDDLQRLHRVTVAGPSTLTTLLNALQLGFKTLALEKRSSEVWTILSAVKTEFGKFGDVLAKTKETLERAAKNIESAETRSRVMQRKLKGMDELPAAQALDLLGLQSDEGSGGDLDE</sequence>
<dbReference type="Proteomes" id="UP001156664">
    <property type="component" value="Unassembled WGS sequence"/>
</dbReference>
<dbReference type="RefSeq" id="WP_284280307.1">
    <property type="nucleotide sequence ID" value="NZ_BSOJ01000009.1"/>
</dbReference>
<protein>
    <submittedName>
        <fullName evidence="7">DNA recombination protein RmuC</fullName>
    </submittedName>
</protein>
<gene>
    <name evidence="7" type="ORF">GCM10007875_09550</name>
</gene>
<evidence type="ECO:0000256" key="3">
    <source>
        <dbReference type="ARBA" id="ARBA00023054"/>
    </source>
</evidence>
<keyword evidence="6" id="KW-0472">Membrane</keyword>
<reference evidence="8" key="1">
    <citation type="journal article" date="2019" name="Int. J. Syst. Evol. Microbiol.">
        <title>The Global Catalogue of Microorganisms (GCM) 10K type strain sequencing project: providing services to taxonomists for standard genome sequencing and annotation.</title>
        <authorList>
            <consortium name="The Broad Institute Genomics Platform"/>
            <consortium name="The Broad Institute Genome Sequencing Center for Infectious Disease"/>
            <person name="Wu L."/>
            <person name="Ma J."/>
        </authorList>
    </citation>
    <scope>NUCLEOTIDE SEQUENCE [LARGE SCALE GENOMIC DNA]</scope>
    <source>
        <strain evidence="8">NBRC 105857</strain>
    </source>
</reference>
<dbReference type="Pfam" id="PF02646">
    <property type="entry name" value="RmuC"/>
    <property type="match status" value="1"/>
</dbReference>
<comment type="caution">
    <text evidence="7">The sequence shown here is derived from an EMBL/GenBank/DDBJ whole genome shotgun (WGS) entry which is preliminary data.</text>
</comment>
<evidence type="ECO:0000256" key="2">
    <source>
        <dbReference type="ARBA" id="ARBA00009840"/>
    </source>
</evidence>
<comment type="function">
    <text evidence="1">Involved in DNA recombination.</text>
</comment>
<proteinExistence type="inferred from homology"/>
<dbReference type="EMBL" id="BSOJ01000009">
    <property type="protein sequence ID" value="GLR25867.1"/>
    <property type="molecule type" value="Genomic_DNA"/>
</dbReference>
<keyword evidence="8" id="KW-1185">Reference proteome</keyword>
<dbReference type="Gene3D" id="1.20.120.20">
    <property type="entry name" value="Apolipoprotein"/>
    <property type="match status" value="1"/>
</dbReference>
<feature type="coiled-coil region" evidence="5">
    <location>
        <begin position="400"/>
        <end position="427"/>
    </location>
</feature>
<keyword evidence="3 5" id="KW-0175">Coiled coil</keyword>
<dbReference type="InterPro" id="IPR003798">
    <property type="entry name" value="DNA_recombination_RmuC"/>
</dbReference>
<name>A0ABQ5YQZ9_9BURK</name>
<keyword evidence="4" id="KW-0233">DNA recombination</keyword>
<evidence type="ECO:0000256" key="1">
    <source>
        <dbReference type="ARBA" id="ARBA00003416"/>
    </source>
</evidence>